<keyword evidence="3" id="KW-1185">Reference proteome</keyword>
<reference evidence="3" key="1">
    <citation type="submission" date="2019-10" db="EMBL/GenBank/DDBJ databases">
        <title>Acinetobacter baumannii strain ATCC 19606 complete genome sequence.</title>
        <authorList>
            <person name="Tillman L.N."/>
            <person name="Kenyon J."/>
            <person name="To J."/>
            <person name="Hamidian M."/>
        </authorList>
    </citation>
    <scope>NUCLEOTIDE SEQUENCE [LARGE SCALE GENOMIC DNA]</scope>
    <source>
        <strain evidence="3">ATCC 19606 / DSM 30007 / JCM 6841 / CCUG 19606 / CIP 70.34 / NBRC 109757 / NCIMB 12457 / NCTC 12156 / 81</strain>
    </source>
</reference>
<dbReference type="EMBL" id="CP045110">
    <property type="protein sequence ID" value="QFQ04872.1"/>
    <property type="molecule type" value="Genomic_DNA"/>
</dbReference>
<accession>A0ABX6CE85</accession>
<dbReference type="Gene3D" id="3.40.50.300">
    <property type="entry name" value="P-loop containing nucleotide triphosphate hydrolases"/>
    <property type="match status" value="1"/>
</dbReference>
<protein>
    <submittedName>
        <fullName evidence="2">Chromosomal replication initiator protein DnaA</fullName>
    </submittedName>
</protein>
<dbReference type="SMART" id="SM00382">
    <property type="entry name" value="AAA"/>
    <property type="match status" value="1"/>
</dbReference>
<dbReference type="InterPro" id="IPR003593">
    <property type="entry name" value="AAA+_ATPase"/>
</dbReference>
<dbReference type="RefSeq" id="WP_000993236.1">
    <property type="nucleotide sequence ID" value="NZ_CP058289.1"/>
</dbReference>
<dbReference type="InterPro" id="IPR027417">
    <property type="entry name" value="P-loop_NTPase"/>
</dbReference>
<evidence type="ECO:0000313" key="2">
    <source>
        <dbReference type="EMBL" id="QFQ04872.1"/>
    </source>
</evidence>
<dbReference type="Pfam" id="PF01695">
    <property type="entry name" value="IstB_IS21"/>
    <property type="match status" value="1"/>
</dbReference>
<dbReference type="Proteomes" id="UP000498640">
    <property type="component" value="Chromosome"/>
</dbReference>
<organism evidence="2 3">
    <name type="scientific">Acinetobacter baumannii (strain ATCC 19606 / DSM 30007 / JCM 6841 / CCUG 19606 / CIP 70.34 / NBRC 109757 / NCIMB 12457 / NCTC 12156 / 81)</name>
    <dbReference type="NCBI Taxonomy" id="575584"/>
    <lineage>
        <taxon>Bacteria</taxon>
        <taxon>Pseudomonadati</taxon>
        <taxon>Pseudomonadota</taxon>
        <taxon>Gammaproteobacteria</taxon>
        <taxon>Moraxellales</taxon>
        <taxon>Moraxellaceae</taxon>
        <taxon>Acinetobacter</taxon>
        <taxon>Acinetobacter calcoaceticus/baumannii complex</taxon>
    </lineage>
</organism>
<evidence type="ECO:0000313" key="3">
    <source>
        <dbReference type="Proteomes" id="UP000498640"/>
    </source>
</evidence>
<sequence>MNAMVNLLNGFKLAEGFCEIHQVQKVQAGPHQICPSCAINHVHDSKQGEQARVDQMVRDKHFGGAMLPERHAQSAFDNYKTLTHAQANTLTECIEYAQELLAAYAEDKKNPKPTSKSNFIMVGSTGTGKTHLGCATAKTLLKKGLYVRYITSEELAQRVMNAWDKDTKDQSEASVIYEFTTYDLLILDEYGLHDRGTRLEIIHKVLTARYDRKKPTMLISNFSMNKLKADLGDRLWSRFQHDGLRTVECNWSDARVGGAYV</sequence>
<gene>
    <name evidence="2" type="primary">dnaA_2</name>
    <name evidence="2" type="ORF">FQU82_01440</name>
</gene>
<dbReference type="PANTHER" id="PTHR30050:SF4">
    <property type="entry name" value="ATP-BINDING PROTEIN RV3427C IN INSERTION SEQUENCE-RELATED"/>
    <property type="match status" value="1"/>
</dbReference>
<dbReference type="PANTHER" id="PTHR30050">
    <property type="entry name" value="CHROMOSOMAL REPLICATION INITIATOR PROTEIN DNAA"/>
    <property type="match status" value="1"/>
</dbReference>
<evidence type="ECO:0000259" key="1">
    <source>
        <dbReference type="SMART" id="SM00382"/>
    </source>
</evidence>
<dbReference type="InterPro" id="IPR002611">
    <property type="entry name" value="IstB_ATP-bd"/>
</dbReference>
<proteinExistence type="predicted"/>
<dbReference type="SUPFAM" id="SSF52540">
    <property type="entry name" value="P-loop containing nucleoside triphosphate hydrolases"/>
    <property type="match status" value="1"/>
</dbReference>
<feature type="domain" description="AAA+ ATPase" evidence="1">
    <location>
        <begin position="115"/>
        <end position="245"/>
    </location>
</feature>
<dbReference type="GeneID" id="92893368"/>
<name>A0ABX6CE85_ACIB2</name>
<reference evidence="2 3" key="2">
    <citation type="journal article" date="2020" name="Microorganisms">
        <title>Analysis of Complete Genome Sequence of Acinetobacter baumannii Strain ATCC 19606 Reveals Novel Mobile Genetic Elements and Novel Prophage.</title>
        <authorList>
            <person name="Hamidian M."/>
            <person name="Blasco L."/>
            <person name="Tillman L.N."/>
            <person name="To J."/>
            <person name="Tomas M."/>
            <person name="Myers G.S.A."/>
        </authorList>
    </citation>
    <scope>NUCLEOTIDE SEQUENCE [LARGE SCALE GENOMIC DNA]</scope>
    <source>
        <strain evidence="3">ATCC 19606 / DSM 30007 / JCM 6841 / CCUG 19606 / CIP 70.34 / NBRC 109757 / NCIMB 12457 / NCTC 12156 / 81</strain>
    </source>
</reference>
<dbReference type="CDD" id="cd00009">
    <property type="entry name" value="AAA"/>
    <property type="match status" value="1"/>
</dbReference>